<dbReference type="Proteomes" id="UP000094197">
    <property type="component" value="Chromosome 2"/>
</dbReference>
<evidence type="ECO:0000313" key="2">
    <source>
        <dbReference type="EMBL" id="AOP36234.1"/>
    </source>
</evidence>
<dbReference type="KEGG" id="laj:A0128_19585"/>
<name>A0A1D7V330_9LEPT</name>
<gene>
    <name evidence="2" type="ORF">A0128_19585</name>
</gene>
<dbReference type="OrthoDB" id="338920at2"/>
<dbReference type="AlphaFoldDB" id="A0A1D7V330"/>
<evidence type="ECO:0000256" key="1">
    <source>
        <dbReference type="SAM" id="Phobius"/>
    </source>
</evidence>
<keyword evidence="1" id="KW-0812">Transmembrane</keyword>
<keyword evidence="1" id="KW-1133">Transmembrane helix</keyword>
<protein>
    <submittedName>
        <fullName evidence="2">Uncharacterized protein</fullName>
    </submittedName>
</protein>
<organism evidence="2 3">
    <name type="scientific">Leptospira tipperaryensis</name>
    <dbReference type="NCBI Taxonomy" id="2564040"/>
    <lineage>
        <taxon>Bacteria</taxon>
        <taxon>Pseudomonadati</taxon>
        <taxon>Spirochaetota</taxon>
        <taxon>Spirochaetia</taxon>
        <taxon>Leptospirales</taxon>
        <taxon>Leptospiraceae</taxon>
        <taxon>Leptospira</taxon>
    </lineage>
</organism>
<proteinExistence type="predicted"/>
<reference evidence="2 3" key="1">
    <citation type="submission" date="2016-04" db="EMBL/GenBank/DDBJ databases">
        <title>Complete genome seqeunce of Leptospira alstonii serovar Room22.</title>
        <authorList>
            <person name="Nally J.E."/>
            <person name="Bayles D.O."/>
            <person name="Hurley D."/>
            <person name="Fanning S."/>
            <person name="McMahon B.J."/>
            <person name="Arent Z."/>
        </authorList>
    </citation>
    <scope>NUCLEOTIDE SEQUENCE [LARGE SCALE GENOMIC DNA]</scope>
    <source>
        <strain evidence="2 3">GWTS #1</strain>
    </source>
</reference>
<keyword evidence="1" id="KW-0472">Membrane</keyword>
<dbReference type="EMBL" id="CP015218">
    <property type="protein sequence ID" value="AOP36234.1"/>
    <property type="molecule type" value="Genomic_DNA"/>
</dbReference>
<dbReference type="RefSeq" id="WP_069609459.1">
    <property type="nucleotide sequence ID" value="NZ_CP015218.1"/>
</dbReference>
<feature type="transmembrane region" description="Helical" evidence="1">
    <location>
        <begin position="12"/>
        <end position="32"/>
    </location>
</feature>
<feature type="transmembrane region" description="Helical" evidence="1">
    <location>
        <begin position="139"/>
        <end position="160"/>
    </location>
</feature>
<accession>A0A1D7V330</accession>
<keyword evidence="3" id="KW-1185">Reference proteome</keyword>
<evidence type="ECO:0000313" key="3">
    <source>
        <dbReference type="Proteomes" id="UP000094197"/>
    </source>
</evidence>
<sequence length="166" mass="19015">MNSSSYSTPFYKILFVLGLGSILFFLPFYLVVSGENKHLDQVYQSLREPGATVFGTLTESVRVEKSGKRAYLVSYRVPDESGKLHEITEQVDENLYQRLRVGDSIEIRRKTFETFGKIRVLARIKKNSLFINDFDFLEIFALTGLCFSGILILTGIYYRIFKGRAA</sequence>